<evidence type="ECO:0000256" key="3">
    <source>
        <dbReference type="ARBA" id="ARBA00023125"/>
    </source>
</evidence>
<dbReference type="STRING" id="1293036.GCA_001315825_01990"/>
<dbReference type="NCBIfam" id="NF002220">
    <property type="entry name" value="PRK01115.1-3"/>
    <property type="match status" value="1"/>
</dbReference>
<evidence type="ECO:0000313" key="8">
    <source>
        <dbReference type="Proteomes" id="UP000247586"/>
    </source>
</evidence>
<keyword evidence="3 4" id="KW-0238">DNA-binding</keyword>
<dbReference type="GO" id="GO:0006275">
    <property type="term" value="P:regulation of DNA replication"/>
    <property type="evidence" value="ECO:0007669"/>
    <property type="project" value="UniProtKB-UniRule"/>
</dbReference>
<dbReference type="PROSITE" id="PS01251">
    <property type="entry name" value="PCNA_1"/>
    <property type="match status" value="1"/>
</dbReference>
<evidence type="ECO:0000256" key="2">
    <source>
        <dbReference type="ARBA" id="ARBA00022705"/>
    </source>
</evidence>
<keyword evidence="2 4" id="KW-0235">DNA replication</keyword>
<dbReference type="GO" id="GO:0003677">
    <property type="term" value="F:DNA binding"/>
    <property type="evidence" value="ECO:0007669"/>
    <property type="project" value="UniProtKB-UniRule"/>
</dbReference>
<comment type="similarity">
    <text evidence="1 4">Belongs to the PCNA family.</text>
</comment>
<evidence type="ECO:0000259" key="6">
    <source>
        <dbReference type="Pfam" id="PF02747"/>
    </source>
</evidence>
<feature type="domain" description="Proliferating cell nuclear antigen PCNA C-terminal" evidence="6">
    <location>
        <begin position="127"/>
        <end position="241"/>
    </location>
</feature>
<dbReference type="Gene3D" id="3.70.10.10">
    <property type="match status" value="1"/>
</dbReference>
<evidence type="ECO:0000256" key="1">
    <source>
        <dbReference type="ARBA" id="ARBA00010462"/>
    </source>
</evidence>
<dbReference type="GO" id="GO:0006272">
    <property type="term" value="P:leading strand elongation"/>
    <property type="evidence" value="ECO:0007669"/>
    <property type="project" value="TreeGrafter"/>
</dbReference>
<dbReference type="InterPro" id="IPR022648">
    <property type="entry name" value="Pr_cel_nuc_antig_N"/>
</dbReference>
<dbReference type="AlphaFoldDB" id="A0A2U9IV27"/>
<sequence>MKFKVIDANSIASIFRTLGEFMPEVTVVGTKEGIRLSGVDPARVAFIDVFIPQGYFHEYQSAEKELVTVRLEEVINSLKNIKKNDSLTFETGDSNLLINLDGDFERTFYLPILTGEPPNNPSIKLEFAFKAKMLTSTYVNVMQILGDLGETVVISSEGGKVVMSVEGDIGTSRIELSEESGTLLEAVGSEAKGIYGMDYLSKTTKMRSSSDVVEIMFGSQLPLKLRFELPQEGYGDFYIAPRSE</sequence>
<evidence type="ECO:0000313" key="7">
    <source>
        <dbReference type="EMBL" id="AWR99909.1"/>
    </source>
</evidence>
<dbReference type="GO" id="GO:0030337">
    <property type="term" value="F:DNA polymerase processivity factor activity"/>
    <property type="evidence" value="ECO:0007669"/>
    <property type="project" value="UniProtKB-UniRule"/>
</dbReference>
<dbReference type="EMBL" id="CP029287">
    <property type="protein sequence ID" value="AWR99909.1"/>
    <property type="molecule type" value="Genomic_DNA"/>
</dbReference>
<dbReference type="SUPFAM" id="SSF55979">
    <property type="entry name" value="DNA clamp"/>
    <property type="match status" value="2"/>
</dbReference>
<dbReference type="CDD" id="cd00577">
    <property type="entry name" value="PCNA"/>
    <property type="match status" value="1"/>
</dbReference>
<dbReference type="Pfam" id="PF00705">
    <property type="entry name" value="PCNA_N"/>
    <property type="match status" value="1"/>
</dbReference>
<reference evidence="8" key="3">
    <citation type="submission" date="2020-03" db="EMBL/GenBank/DDBJ databases">
        <title>Sequencing and Assembly of Multiple Reported Metal-Biooxidizing Members of the Extremely Thermoacidophilic Archaeal Family Sulfolobaceae.</title>
        <authorList>
            <person name="Counts J.A."/>
            <person name="Kelly R.M."/>
        </authorList>
    </citation>
    <scope>NUCLEOTIDE SEQUENCE [LARGE SCALE GENOMIC DNA]</scope>
    <source>
        <strain evidence="8">HO1-1</strain>
    </source>
</reference>
<dbReference type="InterPro" id="IPR022649">
    <property type="entry name" value="Pr_cel_nuc_antig_C"/>
</dbReference>
<evidence type="ECO:0000259" key="5">
    <source>
        <dbReference type="Pfam" id="PF00705"/>
    </source>
</evidence>
<feature type="domain" description="Proliferating cell nuclear antigen PCNA N-terminal" evidence="5">
    <location>
        <begin position="8"/>
        <end position="98"/>
    </location>
</feature>
<evidence type="ECO:0000256" key="4">
    <source>
        <dbReference type="HAMAP-Rule" id="MF_00317"/>
    </source>
</evidence>
<keyword evidence="8" id="KW-1185">Reference proteome</keyword>
<dbReference type="InterPro" id="IPR000730">
    <property type="entry name" value="Pr_cel_nuc_antig"/>
</dbReference>
<name>A0A2U9IV27_9CREN</name>
<gene>
    <name evidence="4" type="primary">pcn</name>
    <name evidence="7" type="ORF">DFR87_09660</name>
</gene>
<comment type="subunit">
    <text evidence="4">Homotrimer. The subunits circularize to form a toroid; DNA passes through its center. Replication factor C (RFC) is required to load the toroid on the DNA.</text>
</comment>
<protein>
    <recommendedName>
        <fullName evidence="4">DNA polymerase sliding clamp</fullName>
    </recommendedName>
    <alternativeName>
        <fullName evidence="4">Proliferating cell nuclear antigen homolog</fullName>
        <shortName evidence="4">PCNA</shortName>
    </alternativeName>
</protein>
<reference evidence="8" key="2">
    <citation type="submission" date="2020-03" db="EMBL/GenBank/DDBJ databases">
        <title>Complete Genome Sequences of Extremely Thermoacidophilic, Metal-Mobilizing Type-Strain Members of the Archaeal Family Sulfolobaceae: Acidianus brierleyi DSM-1651T, Acidianus sulfidivorans DSM-18786T, Metallosphaera hakonensis DSM-7519T, and Metallosphaera prunae DSM-10039T.</title>
        <authorList>
            <person name="Counts J.A."/>
            <person name="Kelly R.M."/>
        </authorList>
    </citation>
    <scope>NUCLEOTIDE SEQUENCE [LARGE SCALE GENOMIC DNA]</scope>
    <source>
        <strain evidence="8">HO1-1</strain>
    </source>
</reference>
<reference evidence="7 8" key="1">
    <citation type="submission" date="2018-05" db="EMBL/GenBank/DDBJ databases">
        <title>Complete Genome Sequences of Extremely Thermoacidophilic, Metal-Mobilizing Type-Strain Members of the Archaeal Family Sulfolobaceae: Acidianus brierleyi DSM-1651T, Acidianus sulfidivorans DSM-18786T, Metallosphaera hakonensis DSM-7519T, and Metallosphaera prunae DSM-10039T.</title>
        <authorList>
            <person name="Counts J.A."/>
            <person name="Kelly R.M."/>
        </authorList>
    </citation>
    <scope>NUCLEOTIDE SEQUENCE [LARGE SCALE GENOMIC DNA]</scope>
    <source>
        <strain evidence="7 8">HO1-1</strain>
    </source>
</reference>
<dbReference type="KEGG" id="mhk:DFR87_09660"/>
<organism evidence="7 8">
    <name type="scientific">Metallosphaera hakonensis JCM 8857 = DSM 7519</name>
    <dbReference type="NCBI Taxonomy" id="1293036"/>
    <lineage>
        <taxon>Archaea</taxon>
        <taxon>Thermoproteota</taxon>
        <taxon>Thermoprotei</taxon>
        <taxon>Sulfolobales</taxon>
        <taxon>Sulfolobaceae</taxon>
        <taxon>Metallosphaera</taxon>
    </lineage>
</organism>
<dbReference type="HAMAP" id="MF_00317">
    <property type="entry name" value="DNApol_clamp_arch"/>
    <property type="match status" value="1"/>
</dbReference>
<dbReference type="RefSeq" id="WP_054836900.1">
    <property type="nucleotide sequence ID" value="NZ_BBBA01000013.1"/>
</dbReference>
<dbReference type="PANTHER" id="PTHR11352">
    <property type="entry name" value="PROLIFERATING CELL NUCLEAR ANTIGEN"/>
    <property type="match status" value="1"/>
</dbReference>
<comment type="function">
    <text evidence="4">Sliding clamp subunit that acts as a moving platform for DNA processing. Responsible for tethering the catalytic subunit of DNA polymerase and other proteins to DNA during high-speed replication.</text>
</comment>
<dbReference type="Pfam" id="PF02747">
    <property type="entry name" value="PCNA_C"/>
    <property type="match status" value="1"/>
</dbReference>
<dbReference type="PANTHER" id="PTHR11352:SF0">
    <property type="entry name" value="PROLIFERATING CELL NUCLEAR ANTIGEN"/>
    <property type="match status" value="1"/>
</dbReference>
<proteinExistence type="inferred from homology"/>
<dbReference type="Proteomes" id="UP000247586">
    <property type="component" value="Chromosome"/>
</dbReference>
<dbReference type="InterPro" id="IPR046938">
    <property type="entry name" value="DNA_clamp_sf"/>
</dbReference>
<dbReference type="OrthoDB" id="14749at2157"/>
<accession>A0A2U9IV27</accession>
<dbReference type="InterPro" id="IPR022659">
    <property type="entry name" value="Pr_cel_nuc_antig_CS"/>
</dbReference>
<dbReference type="GeneID" id="36835608"/>